<feature type="domain" description="FecR N-terminal" evidence="3">
    <location>
        <begin position="14"/>
        <end position="55"/>
    </location>
</feature>
<dbReference type="KEGG" id="nja:NSJP_3917"/>
<evidence type="ECO:0000259" key="2">
    <source>
        <dbReference type="Pfam" id="PF04773"/>
    </source>
</evidence>
<dbReference type="Pfam" id="PF04773">
    <property type="entry name" value="FecR"/>
    <property type="match status" value="1"/>
</dbReference>
<dbReference type="EMBL" id="LT828648">
    <property type="protein sequence ID" value="SLM50084.1"/>
    <property type="molecule type" value="Genomic_DNA"/>
</dbReference>
<evidence type="ECO:0000313" key="5">
    <source>
        <dbReference type="Proteomes" id="UP000192042"/>
    </source>
</evidence>
<proteinExistence type="predicted"/>
<dbReference type="Gene3D" id="2.60.120.1440">
    <property type="match status" value="1"/>
</dbReference>
<evidence type="ECO:0000256" key="1">
    <source>
        <dbReference type="SAM" id="Phobius"/>
    </source>
</evidence>
<sequence>MRSDRTPALSRPMEQALDWFLRLKEAGVGESDRRAFDAWRAADPSHAGAYRAVVAMWESPEFTASVARHGQAACEVIEQRKTRPWKRYAAIAACALLAVGLMNLTAIRVAWQSDHRTGVGERERLSFSDGSTAVLNSGSAVALQFTPEARRVELLKGETYVDVSKDPRRTFELAGGEAVARVVGTGFSMRRESDASIVTVHHGEVAVRRSGEGQEEIHLHAGDLVRVTSRGMEPVRRVDPGDAFAWVEGRIRFHDQPLGDVLAELDRHHSGVILVTDPRLNAIRVSGNYRLDNPAAVVASLADATHARVVNISSYVIILH</sequence>
<feature type="transmembrane region" description="Helical" evidence="1">
    <location>
        <begin position="88"/>
        <end position="111"/>
    </location>
</feature>
<feature type="domain" description="FecR protein" evidence="2">
    <location>
        <begin position="114"/>
        <end position="205"/>
    </location>
</feature>
<keyword evidence="1" id="KW-0812">Transmembrane</keyword>
<protein>
    <submittedName>
        <fullName evidence="4">Putative FecR</fullName>
    </submittedName>
</protein>
<gene>
    <name evidence="4" type="ORF">NSJP_3917</name>
</gene>
<name>A0A1W1IAP5_9BACT</name>
<reference evidence="4 5" key="1">
    <citation type="submission" date="2017-03" db="EMBL/GenBank/DDBJ databases">
        <authorList>
            <person name="Afonso C.L."/>
            <person name="Miller P.J."/>
            <person name="Scott M.A."/>
            <person name="Spackman E."/>
            <person name="Goraichik I."/>
            <person name="Dimitrov K.M."/>
            <person name="Suarez D.L."/>
            <person name="Swayne D.E."/>
        </authorList>
    </citation>
    <scope>NUCLEOTIDE SEQUENCE [LARGE SCALE GENOMIC DNA]</scope>
    <source>
        <strain evidence="4">Genome sequencing of Nitrospira japonica strain NJ11</strain>
    </source>
</reference>
<dbReference type="Proteomes" id="UP000192042">
    <property type="component" value="Chromosome I"/>
</dbReference>
<keyword evidence="1" id="KW-0472">Membrane</keyword>
<evidence type="ECO:0000313" key="4">
    <source>
        <dbReference type="EMBL" id="SLM50084.1"/>
    </source>
</evidence>
<accession>A0A1W1IAP5</accession>
<evidence type="ECO:0000259" key="3">
    <source>
        <dbReference type="Pfam" id="PF16220"/>
    </source>
</evidence>
<keyword evidence="5" id="KW-1185">Reference proteome</keyword>
<dbReference type="PANTHER" id="PTHR30273">
    <property type="entry name" value="PERIPLASMIC SIGNAL SENSOR AND SIGMA FACTOR ACTIVATOR FECR-RELATED"/>
    <property type="match status" value="1"/>
</dbReference>
<dbReference type="InterPro" id="IPR032623">
    <property type="entry name" value="FecR_N"/>
</dbReference>
<organism evidence="4 5">
    <name type="scientific">Nitrospira japonica</name>
    <dbReference type="NCBI Taxonomy" id="1325564"/>
    <lineage>
        <taxon>Bacteria</taxon>
        <taxon>Pseudomonadati</taxon>
        <taxon>Nitrospirota</taxon>
        <taxon>Nitrospiria</taxon>
        <taxon>Nitrospirales</taxon>
        <taxon>Nitrospiraceae</taxon>
        <taxon>Nitrospira</taxon>
    </lineage>
</organism>
<dbReference type="STRING" id="1325564.NSJP_3917"/>
<dbReference type="Pfam" id="PF16220">
    <property type="entry name" value="DUF4880"/>
    <property type="match status" value="1"/>
</dbReference>
<dbReference type="PANTHER" id="PTHR30273:SF2">
    <property type="entry name" value="PROTEIN FECR"/>
    <property type="match status" value="1"/>
</dbReference>
<dbReference type="OrthoDB" id="9798846at2"/>
<dbReference type="RefSeq" id="WP_080888236.1">
    <property type="nucleotide sequence ID" value="NZ_LT828648.1"/>
</dbReference>
<dbReference type="PIRSF" id="PIRSF018266">
    <property type="entry name" value="FecR"/>
    <property type="match status" value="1"/>
</dbReference>
<keyword evidence="1" id="KW-1133">Transmembrane helix</keyword>
<dbReference type="AlphaFoldDB" id="A0A1W1IAP5"/>
<dbReference type="InterPro" id="IPR012373">
    <property type="entry name" value="Ferrdict_sens_TM"/>
</dbReference>
<dbReference type="InterPro" id="IPR006860">
    <property type="entry name" value="FecR"/>
</dbReference>
<dbReference type="GO" id="GO:0016989">
    <property type="term" value="F:sigma factor antagonist activity"/>
    <property type="evidence" value="ECO:0007669"/>
    <property type="project" value="TreeGrafter"/>
</dbReference>
<dbReference type="Gene3D" id="3.55.50.30">
    <property type="match status" value="1"/>
</dbReference>